<accession>A0AAU7XF08</accession>
<dbReference type="PANTHER" id="PTHR33529">
    <property type="entry name" value="SLR0882 PROTEIN-RELATED"/>
    <property type="match status" value="1"/>
</dbReference>
<proteinExistence type="predicted"/>
<dbReference type="NCBIfam" id="TIGR04408">
    <property type="entry name" value="LptG_lptG"/>
    <property type="match status" value="1"/>
</dbReference>
<feature type="transmembrane region" description="Helical" evidence="6">
    <location>
        <begin position="276"/>
        <end position="297"/>
    </location>
</feature>
<feature type="transmembrane region" description="Helical" evidence="6">
    <location>
        <begin position="340"/>
        <end position="359"/>
    </location>
</feature>
<dbReference type="KEGG" id="mflg:ABS361_10740"/>
<dbReference type="GO" id="GO:0015920">
    <property type="term" value="P:lipopolysaccharide transport"/>
    <property type="evidence" value="ECO:0007669"/>
    <property type="project" value="TreeGrafter"/>
</dbReference>
<feature type="transmembrane region" description="Helical" evidence="6">
    <location>
        <begin position="309"/>
        <end position="328"/>
    </location>
</feature>
<evidence type="ECO:0000256" key="1">
    <source>
        <dbReference type="ARBA" id="ARBA00004651"/>
    </source>
</evidence>
<gene>
    <name evidence="7" type="primary">lptG</name>
    <name evidence="7" type="ORF">ABS361_10740</name>
</gene>
<protein>
    <submittedName>
        <fullName evidence="7">LPS export ABC transporter permease LptG</fullName>
    </submittedName>
</protein>
<evidence type="ECO:0000256" key="3">
    <source>
        <dbReference type="ARBA" id="ARBA00022692"/>
    </source>
</evidence>
<keyword evidence="4 6" id="KW-1133">Transmembrane helix</keyword>
<comment type="subcellular location">
    <subcellularLocation>
        <location evidence="1">Cell membrane</location>
        <topology evidence="1">Multi-pass membrane protein</topology>
    </subcellularLocation>
</comment>
<feature type="transmembrane region" description="Helical" evidence="6">
    <location>
        <begin position="70"/>
        <end position="87"/>
    </location>
</feature>
<dbReference type="GO" id="GO:0055085">
    <property type="term" value="P:transmembrane transport"/>
    <property type="evidence" value="ECO:0007669"/>
    <property type="project" value="InterPro"/>
</dbReference>
<dbReference type="Pfam" id="PF03739">
    <property type="entry name" value="LptF_LptG"/>
    <property type="match status" value="1"/>
</dbReference>
<feature type="transmembrane region" description="Helical" evidence="6">
    <location>
        <begin position="14"/>
        <end position="35"/>
    </location>
</feature>
<reference evidence="7" key="1">
    <citation type="submission" date="2024-06" db="EMBL/GenBank/DDBJ databases">
        <title>Methylostella associata gen. nov., sp. nov., a novel Ancalomicrobiaceae-affiliated facultatively methylotrophic bacteria that feed on methanotrophs of the genus Methylococcus.</title>
        <authorList>
            <person name="Saltykova V."/>
            <person name="Danilova O.V."/>
            <person name="Oshkin I.Y."/>
            <person name="Belova S.E."/>
            <person name="Pimenov N.V."/>
            <person name="Dedysh S.N."/>
        </authorList>
    </citation>
    <scope>NUCLEOTIDE SEQUENCE</scope>
    <source>
        <strain evidence="7">S20</strain>
    </source>
</reference>
<keyword evidence="3 6" id="KW-0812">Transmembrane</keyword>
<keyword evidence="5 6" id="KW-0472">Membrane</keyword>
<name>A0AAU7XF08_9HYPH</name>
<dbReference type="InterPro" id="IPR030923">
    <property type="entry name" value="LptG"/>
</dbReference>
<evidence type="ECO:0000256" key="4">
    <source>
        <dbReference type="ARBA" id="ARBA00022989"/>
    </source>
</evidence>
<dbReference type="PANTHER" id="PTHR33529:SF2">
    <property type="entry name" value="LIPOPOLYSACCHARIDE EXPORT SYSTEM PERMEASE PROTEIN LPTG"/>
    <property type="match status" value="1"/>
</dbReference>
<evidence type="ECO:0000256" key="5">
    <source>
        <dbReference type="ARBA" id="ARBA00023136"/>
    </source>
</evidence>
<dbReference type="GO" id="GO:0043190">
    <property type="term" value="C:ATP-binding cassette (ABC) transporter complex"/>
    <property type="evidence" value="ECO:0007669"/>
    <property type="project" value="InterPro"/>
</dbReference>
<keyword evidence="2" id="KW-1003">Cell membrane</keyword>
<sequence>MIGRTLGSYFALRFLKSIAAIFFIAFFIILLADLLEMLRQTADRPNFSWFKVLLVSLFKVPSLSEQVLPFATLFGAMAAFLSLSRRLELVVARAAGISVWQFTLPALLVALGLGVFAATVYNPGAAYLKARSDEIYIDLSGAVARLAAQTTRDAWLTQDGKDGESILHARQSLDQGARLATVTAYLFDKTGRFRERIDADEARYQDGHWTLTNATVRTAEAGPQTFSTYAIATYLTLEQIRETLGAPDAVSFWALPSFIEAARNAGLPAFQYELQLQILLARPLLLAAMVLIAATVSLRVFRFGNIGRLILGGVGAGFVLYVAGEIARDLGSAGIVPPPLAAWSPAVVATLMGFTILLFQEDG</sequence>
<evidence type="ECO:0000256" key="2">
    <source>
        <dbReference type="ARBA" id="ARBA00022475"/>
    </source>
</evidence>
<dbReference type="EMBL" id="CP158568">
    <property type="protein sequence ID" value="XBY46641.1"/>
    <property type="molecule type" value="Genomic_DNA"/>
</dbReference>
<dbReference type="InterPro" id="IPR005495">
    <property type="entry name" value="LptG/LptF_permease"/>
</dbReference>
<evidence type="ECO:0000313" key="7">
    <source>
        <dbReference type="EMBL" id="XBY46641.1"/>
    </source>
</evidence>
<dbReference type="RefSeq" id="WP_407051734.1">
    <property type="nucleotide sequence ID" value="NZ_CP158568.1"/>
</dbReference>
<evidence type="ECO:0000256" key="6">
    <source>
        <dbReference type="SAM" id="Phobius"/>
    </source>
</evidence>
<feature type="transmembrane region" description="Helical" evidence="6">
    <location>
        <begin position="99"/>
        <end position="121"/>
    </location>
</feature>
<dbReference type="AlphaFoldDB" id="A0AAU7XF08"/>
<organism evidence="7">
    <name type="scientific">Methyloraptor flagellatus</name>
    <dbReference type="NCBI Taxonomy" id="3162530"/>
    <lineage>
        <taxon>Bacteria</taxon>
        <taxon>Pseudomonadati</taxon>
        <taxon>Pseudomonadota</taxon>
        <taxon>Alphaproteobacteria</taxon>
        <taxon>Hyphomicrobiales</taxon>
        <taxon>Ancalomicrobiaceae</taxon>
        <taxon>Methyloraptor</taxon>
    </lineage>
</organism>